<evidence type="ECO:0000313" key="1">
    <source>
        <dbReference type="EMBL" id="KAJ6634233.1"/>
    </source>
</evidence>
<reference evidence="1" key="1">
    <citation type="submission" date="2022-07" db="EMBL/GenBank/DDBJ databases">
        <authorList>
            <person name="Trinca V."/>
            <person name="Uliana J.V.C."/>
            <person name="Torres T.T."/>
            <person name="Ward R.J."/>
            <person name="Monesi N."/>
        </authorList>
    </citation>
    <scope>NUCLEOTIDE SEQUENCE</scope>
    <source>
        <strain evidence="1">HSMRA1968</strain>
        <tissue evidence="1">Whole embryos</tissue>
    </source>
</reference>
<sequence>MCEILTAMAYLSPLMTIPSRPAPPPPKSIHKHKATKEFLPPKSYEFTNSCDEYDLDYVYGSGNVIKFKNEKNPPPRPPPPK</sequence>
<evidence type="ECO:0000313" key="2">
    <source>
        <dbReference type="Proteomes" id="UP001151699"/>
    </source>
</evidence>
<organism evidence="1 2">
    <name type="scientific">Pseudolycoriella hygida</name>
    <dbReference type="NCBI Taxonomy" id="35572"/>
    <lineage>
        <taxon>Eukaryota</taxon>
        <taxon>Metazoa</taxon>
        <taxon>Ecdysozoa</taxon>
        <taxon>Arthropoda</taxon>
        <taxon>Hexapoda</taxon>
        <taxon>Insecta</taxon>
        <taxon>Pterygota</taxon>
        <taxon>Neoptera</taxon>
        <taxon>Endopterygota</taxon>
        <taxon>Diptera</taxon>
        <taxon>Nematocera</taxon>
        <taxon>Sciaroidea</taxon>
        <taxon>Sciaridae</taxon>
        <taxon>Pseudolycoriella</taxon>
    </lineage>
</organism>
<keyword evidence="2" id="KW-1185">Reference proteome</keyword>
<name>A0A9Q0MLZ0_9DIPT</name>
<accession>A0A9Q0MLZ0</accession>
<comment type="caution">
    <text evidence="1">The sequence shown here is derived from an EMBL/GenBank/DDBJ whole genome shotgun (WGS) entry which is preliminary data.</text>
</comment>
<dbReference type="AlphaFoldDB" id="A0A9Q0MLZ0"/>
<dbReference type="EMBL" id="WJQU01000816">
    <property type="protein sequence ID" value="KAJ6634233.1"/>
    <property type="molecule type" value="Genomic_DNA"/>
</dbReference>
<gene>
    <name evidence="1" type="ORF">Bhyg_17295</name>
</gene>
<proteinExistence type="predicted"/>
<evidence type="ECO:0008006" key="3">
    <source>
        <dbReference type="Google" id="ProtNLM"/>
    </source>
</evidence>
<dbReference type="Proteomes" id="UP001151699">
    <property type="component" value="Unassembled WGS sequence"/>
</dbReference>
<protein>
    <recommendedName>
        <fullName evidence="3">NADH dehydrogenase [ubiquinone] flavoprotein 3, mitochondrial</fullName>
    </recommendedName>
</protein>
<feature type="non-terminal residue" evidence="1">
    <location>
        <position position="81"/>
    </location>
</feature>